<dbReference type="GO" id="GO:0055085">
    <property type="term" value="P:transmembrane transport"/>
    <property type="evidence" value="ECO:0007669"/>
    <property type="project" value="InterPro"/>
</dbReference>
<keyword evidence="7" id="KW-0653">Protein transport</keyword>
<feature type="signal peptide" evidence="10">
    <location>
        <begin position="1"/>
        <end position="18"/>
    </location>
</feature>
<keyword evidence="13" id="KW-1185">Reference proteome</keyword>
<dbReference type="InterPro" id="IPR037682">
    <property type="entry name" value="TonB_C"/>
</dbReference>
<dbReference type="OrthoDB" id="9812355at2"/>
<dbReference type="NCBIfam" id="TIGR01352">
    <property type="entry name" value="tonB_Cterm"/>
    <property type="match status" value="1"/>
</dbReference>
<evidence type="ECO:0000313" key="13">
    <source>
        <dbReference type="Proteomes" id="UP000192756"/>
    </source>
</evidence>
<evidence type="ECO:0000256" key="7">
    <source>
        <dbReference type="ARBA" id="ARBA00022927"/>
    </source>
</evidence>
<proteinExistence type="inferred from homology"/>
<evidence type="ECO:0000256" key="9">
    <source>
        <dbReference type="ARBA" id="ARBA00023136"/>
    </source>
</evidence>
<comment type="subcellular location">
    <subcellularLocation>
        <location evidence="1">Cell inner membrane</location>
        <topology evidence="1">Single-pass membrane protein</topology>
        <orientation evidence="1">Periplasmic side</orientation>
    </subcellularLocation>
</comment>
<feature type="chain" id="PRO_5012551736" evidence="10">
    <location>
        <begin position="19"/>
        <end position="233"/>
    </location>
</feature>
<dbReference type="Pfam" id="PF03544">
    <property type="entry name" value="TonB_C"/>
    <property type="match status" value="1"/>
</dbReference>
<keyword evidence="10" id="KW-0732">Signal</keyword>
<feature type="domain" description="TonB C-terminal" evidence="11">
    <location>
        <begin position="164"/>
        <end position="230"/>
    </location>
</feature>
<evidence type="ECO:0000256" key="10">
    <source>
        <dbReference type="SAM" id="SignalP"/>
    </source>
</evidence>
<dbReference type="EMBL" id="FWXT01000002">
    <property type="protein sequence ID" value="SMC89193.1"/>
    <property type="molecule type" value="Genomic_DNA"/>
</dbReference>
<dbReference type="RefSeq" id="WP_084240078.1">
    <property type="nucleotide sequence ID" value="NZ_FWXT01000002.1"/>
</dbReference>
<dbReference type="Proteomes" id="UP000192756">
    <property type="component" value="Unassembled WGS sequence"/>
</dbReference>
<evidence type="ECO:0000256" key="3">
    <source>
        <dbReference type="ARBA" id="ARBA00022448"/>
    </source>
</evidence>
<dbReference type="InterPro" id="IPR051045">
    <property type="entry name" value="TonB-dependent_transducer"/>
</dbReference>
<dbReference type="PANTHER" id="PTHR33446:SF2">
    <property type="entry name" value="PROTEIN TONB"/>
    <property type="match status" value="1"/>
</dbReference>
<dbReference type="InterPro" id="IPR006260">
    <property type="entry name" value="TonB/TolA_C"/>
</dbReference>
<sequence>MILRLTIFILFICPSAFSYGQKVDTIFLNSDFALADRESSSYFRIVKTIAKGKQYEIADYYKTGEPYMIGLYSSLNPEIREGEFSWFHKNGTKKRLQRYAKNELLSETNFDEKGTEQKMPEIKGGHPLAADKAYDFVSIEKPPVYPGGIANFYKYLRKNLVIPARLRYTSGTVLLSFVIDKDGSVTDVTLIEGVHPQIDKIVLKVISACPNWEPGIQDGKNVRVKYNIPIAIN</sequence>
<dbReference type="Gene3D" id="3.30.1150.10">
    <property type="match status" value="1"/>
</dbReference>
<keyword evidence="5" id="KW-0997">Cell inner membrane</keyword>
<dbReference type="GO" id="GO:0098797">
    <property type="term" value="C:plasma membrane protein complex"/>
    <property type="evidence" value="ECO:0007669"/>
    <property type="project" value="TreeGrafter"/>
</dbReference>
<evidence type="ECO:0000256" key="8">
    <source>
        <dbReference type="ARBA" id="ARBA00022989"/>
    </source>
</evidence>
<dbReference type="GO" id="GO:0031992">
    <property type="term" value="F:energy transducer activity"/>
    <property type="evidence" value="ECO:0007669"/>
    <property type="project" value="TreeGrafter"/>
</dbReference>
<keyword evidence="9" id="KW-0472">Membrane</keyword>
<evidence type="ECO:0000256" key="1">
    <source>
        <dbReference type="ARBA" id="ARBA00004383"/>
    </source>
</evidence>
<keyword evidence="3" id="KW-0813">Transport</keyword>
<name>A0A1W2CVD4_9SPHI</name>
<keyword evidence="8" id="KW-1133">Transmembrane helix</keyword>
<evidence type="ECO:0000259" key="11">
    <source>
        <dbReference type="Pfam" id="PF03544"/>
    </source>
</evidence>
<reference evidence="13" key="1">
    <citation type="submission" date="2017-04" db="EMBL/GenBank/DDBJ databases">
        <authorList>
            <person name="Varghese N."/>
            <person name="Submissions S."/>
        </authorList>
    </citation>
    <scope>NUCLEOTIDE SEQUENCE [LARGE SCALE GENOMIC DNA]</scope>
    <source>
        <strain evidence="13">DSM 12126</strain>
    </source>
</reference>
<dbReference type="GO" id="GO:0015031">
    <property type="term" value="P:protein transport"/>
    <property type="evidence" value="ECO:0007669"/>
    <property type="project" value="UniProtKB-KW"/>
</dbReference>
<comment type="similarity">
    <text evidence="2">Belongs to the TonB family.</text>
</comment>
<dbReference type="STRING" id="151894.SAMN04488524_3289"/>
<evidence type="ECO:0000313" key="12">
    <source>
        <dbReference type="EMBL" id="SMC89193.1"/>
    </source>
</evidence>
<evidence type="ECO:0000256" key="5">
    <source>
        <dbReference type="ARBA" id="ARBA00022519"/>
    </source>
</evidence>
<evidence type="ECO:0000256" key="6">
    <source>
        <dbReference type="ARBA" id="ARBA00022692"/>
    </source>
</evidence>
<evidence type="ECO:0000256" key="4">
    <source>
        <dbReference type="ARBA" id="ARBA00022475"/>
    </source>
</evidence>
<keyword evidence="4" id="KW-1003">Cell membrane</keyword>
<gene>
    <name evidence="12" type="ORF">SAMN04488524_3289</name>
</gene>
<dbReference type="SUPFAM" id="SSF74653">
    <property type="entry name" value="TolA/TonB C-terminal domain"/>
    <property type="match status" value="1"/>
</dbReference>
<dbReference type="PANTHER" id="PTHR33446">
    <property type="entry name" value="PROTEIN TONB-RELATED"/>
    <property type="match status" value="1"/>
</dbReference>
<evidence type="ECO:0000256" key="2">
    <source>
        <dbReference type="ARBA" id="ARBA00006555"/>
    </source>
</evidence>
<protein>
    <submittedName>
        <fullName evidence="12">TonB family C-terminal domain-containing protein</fullName>
    </submittedName>
</protein>
<accession>A0A1W2CVD4</accession>
<organism evidence="12 13">
    <name type="scientific">Pedobacter africanus</name>
    <dbReference type="NCBI Taxonomy" id="151894"/>
    <lineage>
        <taxon>Bacteria</taxon>
        <taxon>Pseudomonadati</taxon>
        <taxon>Bacteroidota</taxon>
        <taxon>Sphingobacteriia</taxon>
        <taxon>Sphingobacteriales</taxon>
        <taxon>Sphingobacteriaceae</taxon>
        <taxon>Pedobacter</taxon>
    </lineage>
</organism>
<keyword evidence="6" id="KW-0812">Transmembrane</keyword>
<dbReference type="AlphaFoldDB" id="A0A1W2CVD4"/>